<accession>A0ABP0JGX1</accession>
<evidence type="ECO:0000256" key="1">
    <source>
        <dbReference type="ARBA" id="ARBA00004141"/>
    </source>
</evidence>
<keyword evidence="3 5" id="KW-1133">Transmembrane helix</keyword>
<evidence type="ECO:0000313" key="7">
    <source>
        <dbReference type="EMBL" id="CAK9013579.1"/>
    </source>
</evidence>
<keyword evidence="9" id="KW-1185">Reference proteome</keyword>
<dbReference type="EMBL" id="CAXAMN010005402">
    <property type="protein sequence ID" value="CAK9013579.1"/>
    <property type="molecule type" value="Genomic_DNA"/>
</dbReference>
<evidence type="ECO:0000256" key="2">
    <source>
        <dbReference type="ARBA" id="ARBA00022692"/>
    </source>
</evidence>
<dbReference type="SUPFAM" id="SSF47473">
    <property type="entry name" value="EF-hand"/>
    <property type="match status" value="1"/>
</dbReference>
<protein>
    <recommendedName>
        <fullName evidence="6">EF-hand domain-containing protein</fullName>
    </recommendedName>
</protein>
<dbReference type="GO" id="GO:0034220">
    <property type="term" value="P:monoatomic ion transmembrane transport"/>
    <property type="evidence" value="ECO:0007669"/>
    <property type="project" value="UniProtKB-KW"/>
</dbReference>
<evidence type="ECO:0000313" key="9">
    <source>
        <dbReference type="Proteomes" id="UP001642484"/>
    </source>
</evidence>
<dbReference type="InterPro" id="IPR027359">
    <property type="entry name" value="Volt_channel_dom_sf"/>
</dbReference>
<reference evidence="7 9" key="1">
    <citation type="submission" date="2024-02" db="EMBL/GenBank/DDBJ databases">
        <authorList>
            <person name="Chen Y."/>
            <person name="Shah S."/>
            <person name="Dougan E. K."/>
            <person name="Thang M."/>
            <person name="Chan C."/>
        </authorList>
    </citation>
    <scope>NUCLEOTIDE SEQUENCE [LARGE SCALE GENOMIC DNA]</scope>
</reference>
<feature type="transmembrane region" description="Helical" evidence="5">
    <location>
        <begin position="236"/>
        <end position="258"/>
    </location>
</feature>
<feature type="transmembrane region" description="Helical" evidence="5">
    <location>
        <begin position="335"/>
        <end position="358"/>
    </location>
</feature>
<feature type="transmembrane region" description="Helical" evidence="5">
    <location>
        <begin position="416"/>
        <end position="441"/>
    </location>
</feature>
<comment type="subcellular location">
    <subcellularLocation>
        <location evidence="1">Membrane</location>
        <topology evidence="1">Multi-pass membrane protein</topology>
    </subcellularLocation>
</comment>
<feature type="transmembrane region" description="Helical" evidence="5">
    <location>
        <begin position="189"/>
        <end position="207"/>
    </location>
</feature>
<dbReference type="Gene3D" id="1.20.120.350">
    <property type="entry name" value="Voltage-gated potassium channels. Chain C"/>
    <property type="match status" value="1"/>
</dbReference>
<dbReference type="PANTHER" id="PTHR46726:SF1">
    <property type="entry name" value="TWO-PORE CALCIUM CHANNEL 3"/>
    <property type="match status" value="1"/>
</dbReference>
<dbReference type="EMBL" id="CAXAMN010005413">
    <property type="protein sequence ID" value="CAK9013647.1"/>
    <property type="molecule type" value="Genomic_DNA"/>
</dbReference>
<proteinExistence type="predicted"/>
<evidence type="ECO:0000259" key="6">
    <source>
        <dbReference type="PROSITE" id="PS50222"/>
    </source>
</evidence>
<evidence type="ECO:0000256" key="5">
    <source>
        <dbReference type="SAM" id="Phobius"/>
    </source>
</evidence>
<dbReference type="PANTHER" id="PTHR46726">
    <property type="entry name" value="TWO PORE CHANNEL 3"/>
    <property type="match status" value="1"/>
</dbReference>
<dbReference type="PROSITE" id="PS50222">
    <property type="entry name" value="EF_HAND_2"/>
    <property type="match status" value="1"/>
</dbReference>
<evidence type="ECO:0000256" key="4">
    <source>
        <dbReference type="ARBA" id="ARBA00023136"/>
    </source>
</evidence>
<organism evidence="7 9">
    <name type="scientific">Durusdinium trenchii</name>
    <dbReference type="NCBI Taxonomy" id="1381693"/>
    <lineage>
        <taxon>Eukaryota</taxon>
        <taxon>Sar</taxon>
        <taxon>Alveolata</taxon>
        <taxon>Dinophyceae</taxon>
        <taxon>Suessiales</taxon>
        <taxon>Symbiodiniaceae</taxon>
        <taxon>Durusdinium</taxon>
    </lineage>
</organism>
<keyword evidence="4 5" id="KW-0472">Membrane</keyword>
<comment type="caution">
    <text evidence="7">The sequence shown here is derived from an EMBL/GenBank/DDBJ whole genome shotgun (WGS) entry which is preliminary data.</text>
</comment>
<dbReference type="Pfam" id="PF00520">
    <property type="entry name" value="Ion_trans"/>
    <property type="match status" value="1"/>
</dbReference>
<dbReference type="Gene3D" id="1.10.287.70">
    <property type="match status" value="1"/>
</dbReference>
<name>A0ABP0JGX1_9DINO</name>
<keyword evidence="2 5" id="KW-0812">Transmembrane</keyword>
<evidence type="ECO:0000313" key="8">
    <source>
        <dbReference type="EMBL" id="CAK9013647.1"/>
    </source>
</evidence>
<dbReference type="Proteomes" id="UP001642484">
    <property type="component" value="Unassembled WGS sequence"/>
</dbReference>
<dbReference type="CDD" id="cd00051">
    <property type="entry name" value="EFh"/>
    <property type="match status" value="1"/>
</dbReference>
<evidence type="ECO:0000256" key="3">
    <source>
        <dbReference type="ARBA" id="ARBA00022989"/>
    </source>
</evidence>
<sequence length="607" mass="68255">MDQWSQLVDDGQNQLVRLAEEQRTAMRLLVEEVCCRLKEVQPSKDQTLGECRVEIGTRMPVCPTSKPVLLMESTDSSPPSPGSSRLNFIQSLGSYPGPPPEGDDCSETSSVTDIFEAPQLQQPHNTANSQLNNSAGEVVGSPNTLPPSIRGLISGLKDGRSGDRFIMDHFLSEKDEFGGVSRHTRLKYFLDYVAGGLVLLNSLVMLFEFQLEGNANGEMIGYHAGSAAAWNDAVHIFRALDVTFVIVFTIEWIVRIFLDRMEFLTDFANWFDTLCVISGVIDLILRLSLEDTNEASRSVVILRLMRALKSLRAIRMVRSLRFFRGLRVLVRACQCFLPSLCWSMVLLGVFMTMGALMMGNLLQAFILDEALPETERYFLWERYGTAYRATYTLFEITFAGNWPVNVRPVLENASQAFVVFFVLYITVVVFAVIRVISAVFLKDTFDAAQNDAEQLVVDKLRLKSQYIAKLERIFRAIDVQGDGVVTEERLMQILANPKVAAYFQTLDLDVHEGRALFHLLDNGDGEVTLDEFIDGIMRCKGHARAIDQVAMHADLKQLSRRIAKLHKEIRKSPVKTSTSSGNHRKQAENLKIFRIDASMTLQSMGLR</sequence>
<dbReference type="Gene3D" id="1.10.238.10">
    <property type="entry name" value="EF-hand"/>
    <property type="match status" value="1"/>
</dbReference>
<dbReference type="InterPro" id="IPR011992">
    <property type="entry name" value="EF-hand-dom_pair"/>
</dbReference>
<gene>
    <name evidence="7" type="ORF">CCMP2556_LOCUS11341</name>
    <name evidence="8" type="ORF">CCMP2556_LOCUS11359</name>
</gene>
<dbReference type="InterPro" id="IPR002048">
    <property type="entry name" value="EF_hand_dom"/>
</dbReference>
<feature type="domain" description="EF-hand" evidence="6">
    <location>
        <begin position="465"/>
        <end position="500"/>
    </location>
</feature>
<dbReference type="SUPFAM" id="SSF81324">
    <property type="entry name" value="Voltage-gated potassium channels"/>
    <property type="match status" value="1"/>
</dbReference>
<dbReference type="InterPro" id="IPR005821">
    <property type="entry name" value="Ion_trans_dom"/>
</dbReference>